<dbReference type="RefSeq" id="WP_285670263.1">
    <property type="nucleotide sequence ID" value="NZ_BSYI01000004.1"/>
</dbReference>
<evidence type="ECO:0000313" key="1">
    <source>
        <dbReference type="EMBL" id="GMG81597.1"/>
    </source>
</evidence>
<protein>
    <submittedName>
        <fullName evidence="1">Type VI secretion system baseplate subunit TssK</fullName>
    </submittedName>
</protein>
<evidence type="ECO:0000313" key="2">
    <source>
        <dbReference type="Proteomes" id="UP001239909"/>
    </source>
</evidence>
<name>A0ABQ6LF35_9RHOB</name>
<dbReference type="EMBL" id="BSYI01000004">
    <property type="protein sequence ID" value="GMG81597.1"/>
    <property type="molecule type" value="Genomic_DNA"/>
</dbReference>
<dbReference type="Pfam" id="PF05936">
    <property type="entry name" value="T6SS_VasE"/>
    <property type="match status" value="1"/>
</dbReference>
<dbReference type="NCBIfam" id="TIGR03353">
    <property type="entry name" value="VI_chp_4"/>
    <property type="match status" value="1"/>
</dbReference>
<dbReference type="InterPro" id="IPR010263">
    <property type="entry name" value="T6SS_TssK"/>
</dbReference>
<gene>
    <name evidence="1" type="primary">tssK</name>
    <name evidence="1" type="ORF">LNKW23_08100</name>
</gene>
<organism evidence="1 2">
    <name type="scientific">Paralimibaculum aggregatum</name>
    <dbReference type="NCBI Taxonomy" id="3036245"/>
    <lineage>
        <taxon>Bacteria</taxon>
        <taxon>Pseudomonadati</taxon>
        <taxon>Pseudomonadota</taxon>
        <taxon>Alphaproteobacteria</taxon>
        <taxon>Rhodobacterales</taxon>
        <taxon>Paracoccaceae</taxon>
        <taxon>Paralimibaculum</taxon>
    </lineage>
</organism>
<comment type="caution">
    <text evidence="1">The sequence shown here is derived from an EMBL/GenBank/DDBJ whole genome shotgun (WGS) entry which is preliminary data.</text>
</comment>
<dbReference type="PANTHER" id="PTHR35566:SF1">
    <property type="entry name" value="TYPE VI SECRETION SYSTEM BASEPLATE COMPONENT TSSK1"/>
    <property type="match status" value="1"/>
</dbReference>
<dbReference type="PANTHER" id="PTHR35566">
    <property type="entry name" value="BLR3599 PROTEIN"/>
    <property type="match status" value="1"/>
</dbReference>
<accession>A0ABQ6LF35</accession>
<dbReference type="Proteomes" id="UP001239909">
    <property type="component" value="Unassembled WGS sequence"/>
</dbReference>
<proteinExistence type="predicted"/>
<keyword evidence="2" id="KW-1185">Reference proteome</keyword>
<sequence length="445" mass="48797">MSWDNKVIWNEGLFLQPHHLQQQTRYTEALVGQVTRAATPYPWGLTEFVLDDDVLKIGKLAVKSCAGITPDGASFRVPQADMHPPAMDVPAEAKNTVVYLTIPMRRQGAMEIVLDESEPTAARFSAEEIEVSDVAGRDRRPVTIAIGKMRLALALDMDDLSDMLAIPVARVIEVRPDGSLVLDRAFIPTVMDMRAAPALAGFMRELEGMVNQRGKSLAERLSATSGARGAADIADFLLLIISNRALPTIRHLGSIENAHPERVYAYCCELAGEYAAFMAPDKRVPEFPAYDHADLTTVFQPVMRALRQYLSTTMDDRAVAIPLEERKYGVRVGVIADKRLLTGATFVLAARADIPAEKVRRLMPDQATIGPVEEIRTLVNSALGGVGLRPMPVAPRQIPFHAGVVYFELDSDSPKWKQLSTSGGLAIFVAGDFPGLTLELWAIRN</sequence>
<reference evidence="1 2" key="1">
    <citation type="submission" date="2023-04" db="EMBL/GenBank/DDBJ databases">
        <title>Marinoamorphus aggregata gen. nov., sp. Nov., isolate from tissue of brittle star Ophioplocus japonicus.</title>
        <authorList>
            <person name="Kawano K."/>
            <person name="Sawayama S."/>
            <person name="Nakagawa S."/>
        </authorList>
    </citation>
    <scope>NUCLEOTIDE SEQUENCE [LARGE SCALE GENOMIC DNA]</scope>
    <source>
        <strain evidence="1 2">NKW23</strain>
    </source>
</reference>